<dbReference type="Proteomes" id="UP000571183">
    <property type="component" value="Unassembled WGS sequence"/>
</dbReference>
<reference evidence="2" key="1">
    <citation type="submission" date="2020-08" db="EMBL/GenBank/DDBJ databases">
        <title>Sequencing the genomes of 1000 actinobacteria strains.</title>
        <authorList>
            <person name="Klenk H.-P."/>
        </authorList>
    </citation>
    <scope>NUCLEOTIDE SEQUENCE [LARGE SCALE GENOMIC DNA]</scope>
    <source>
        <strain evidence="2">DSM 27064</strain>
    </source>
</reference>
<accession>A0A840DL20</accession>
<dbReference type="InterPro" id="IPR009839">
    <property type="entry name" value="SseB_N"/>
</dbReference>
<evidence type="ECO:0000313" key="3">
    <source>
        <dbReference type="Proteomes" id="UP000571183"/>
    </source>
</evidence>
<sequence length="166" mass="17437">MEPENLAAQLQETAEFAQFDAAAAADFVNHEAQQALAALQQQPSYDSLAAFLTALGTGYLVVDVTGTTTKKKGTRARTIRATNGKQVLPIFTSMRELHAAVGGSTTKQGAAAQGAIMPAKEALGLVRSGPIVAIEVDAASAKQVVLRKFVELILRGEKITATQLQS</sequence>
<evidence type="ECO:0000313" key="2">
    <source>
        <dbReference type="EMBL" id="MBB4072172.1"/>
    </source>
</evidence>
<keyword evidence="3" id="KW-1185">Reference proteome</keyword>
<dbReference type="AlphaFoldDB" id="A0A840DL20"/>
<gene>
    <name evidence="2" type="ORF">F5897_001501</name>
</gene>
<dbReference type="Pfam" id="PF07179">
    <property type="entry name" value="SseB"/>
    <property type="match status" value="1"/>
</dbReference>
<feature type="domain" description="SseB protein N-terminal" evidence="1">
    <location>
        <begin position="34"/>
        <end position="146"/>
    </location>
</feature>
<dbReference type="EMBL" id="JACIFD010000017">
    <property type="protein sequence ID" value="MBB4072172.1"/>
    <property type="molecule type" value="Genomic_DNA"/>
</dbReference>
<organism evidence="2 3">
    <name type="scientific">Canibacter oris</name>
    <dbReference type="NCBI Taxonomy" id="1365628"/>
    <lineage>
        <taxon>Bacteria</taxon>
        <taxon>Bacillati</taxon>
        <taxon>Actinomycetota</taxon>
        <taxon>Actinomycetes</taxon>
        <taxon>Micrococcales</taxon>
        <taxon>Microbacteriaceae</taxon>
        <taxon>Canibacter</taxon>
    </lineage>
</organism>
<comment type="caution">
    <text evidence="2">The sequence shown here is derived from an EMBL/GenBank/DDBJ whole genome shotgun (WGS) entry which is preliminary data.</text>
</comment>
<proteinExistence type="predicted"/>
<evidence type="ECO:0000259" key="1">
    <source>
        <dbReference type="Pfam" id="PF07179"/>
    </source>
</evidence>
<name>A0A840DL20_9MICO</name>
<dbReference type="RefSeq" id="WP_183305047.1">
    <property type="nucleotide sequence ID" value="NZ_JACIFD010000017.1"/>
</dbReference>
<protein>
    <recommendedName>
        <fullName evidence="1">SseB protein N-terminal domain-containing protein</fullName>
    </recommendedName>
</protein>